<feature type="chain" id="PRO_5032958517" evidence="2">
    <location>
        <begin position="20"/>
        <end position="432"/>
    </location>
</feature>
<dbReference type="AlphaFoldDB" id="A0A840CJ59"/>
<dbReference type="SUPFAM" id="SSF48452">
    <property type="entry name" value="TPR-like"/>
    <property type="match status" value="1"/>
</dbReference>
<feature type="signal peptide" evidence="2">
    <location>
        <begin position="1"/>
        <end position="19"/>
    </location>
</feature>
<reference evidence="3 4" key="1">
    <citation type="submission" date="2020-08" db="EMBL/GenBank/DDBJ databases">
        <title>Genomic Encyclopedia of Type Strains, Phase IV (KMG-IV): sequencing the most valuable type-strain genomes for metagenomic binning, comparative biology and taxonomic classification.</title>
        <authorList>
            <person name="Goeker M."/>
        </authorList>
    </citation>
    <scope>NUCLEOTIDE SEQUENCE [LARGE SCALE GENOMIC DNA]</scope>
    <source>
        <strain evidence="3 4">DSM 104969</strain>
    </source>
</reference>
<evidence type="ECO:0000256" key="2">
    <source>
        <dbReference type="SAM" id="SignalP"/>
    </source>
</evidence>
<name>A0A840CJ59_9BACT</name>
<dbReference type="PROSITE" id="PS50005">
    <property type="entry name" value="TPR"/>
    <property type="match status" value="1"/>
</dbReference>
<dbReference type="Pfam" id="PF13432">
    <property type="entry name" value="TPR_16"/>
    <property type="match status" value="1"/>
</dbReference>
<accession>A0A840CJ59</accession>
<evidence type="ECO:0000313" key="3">
    <source>
        <dbReference type="EMBL" id="MBB4035201.1"/>
    </source>
</evidence>
<dbReference type="Proteomes" id="UP000555103">
    <property type="component" value="Unassembled WGS sequence"/>
</dbReference>
<protein>
    <submittedName>
        <fullName evidence="3">Tetratricopeptide (TPR) repeat protein</fullName>
    </submittedName>
</protein>
<dbReference type="SMART" id="SM00028">
    <property type="entry name" value="TPR"/>
    <property type="match status" value="2"/>
</dbReference>
<keyword evidence="2" id="KW-0732">Signal</keyword>
<dbReference type="RefSeq" id="WP_183306142.1">
    <property type="nucleotide sequence ID" value="NZ_JACIEP010000003.1"/>
</dbReference>
<dbReference type="EMBL" id="JACIEP010000003">
    <property type="protein sequence ID" value="MBB4035201.1"/>
    <property type="molecule type" value="Genomic_DNA"/>
</dbReference>
<feature type="repeat" description="TPR" evidence="1">
    <location>
        <begin position="292"/>
        <end position="325"/>
    </location>
</feature>
<keyword evidence="4" id="KW-1185">Reference proteome</keyword>
<gene>
    <name evidence="3" type="ORF">GGR21_001090</name>
</gene>
<evidence type="ECO:0000256" key="1">
    <source>
        <dbReference type="PROSITE-ProRule" id="PRU00339"/>
    </source>
</evidence>
<dbReference type="Gene3D" id="1.25.40.10">
    <property type="entry name" value="Tetratricopeptide repeat domain"/>
    <property type="match status" value="1"/>
</dbReference>
<evidence type="ECO:0000313" key="4">
    <source>
        <dbReference type="Proteomes" id="UP000555103"/>
    </source>
</evidence>
<dbReference type="InterPro" id="IPR019734">
    <property type="entry name" value="TPR_rpt"/>
</dbReference>
<keyword evidence="1" id="KW-0802">TPR repeat</keyword>
<proteinExistence type="predicted"/>
<organism evidence="3 4">
    <name type="scientific">Dysgonomonas hofstadii</name>
    <dbReference type="NCBI Taxonomy" id="637886"/>
    <lineage>
        <taxon>Bacteria</taxon>
        <taxon>Pseudomonadati</taxon>
        <taxon>Bacteroidota</taxon>
        <taxon>Bacteroidia</taxon>
        <taxon>Bacteroidales</taxon>
        <taxon>Dysgonomonadaceae</taxon>
        <taxon>Dysgonomonas</taxon>
    </lineage>
</organism>
<comment type="caution">
    <text evidence="3">The sequence shown here is derived from an EMBL/GenBank/DDBJ whole genome shotgun (WGS) entry which is preliminary data.</text>
</comment>
<dbReference type="InterPro" id="IPR011990">
    <property type="entry name" value="TPR-like_helical_dom_sf"/>
</dbReference>
<sequence length="432" mass="49008">MKRILLITSLCVLAGFSFAQKKAVKDAKSAMKKDIPEARTLIKPALTDPETANDPETWKLAGDIEYTAFDNERTLEMQKQFTGKGGNEEAMYTGLYNMYDPYIKADELGQLPNEKGEVKNKVRKDIVKNMLDGHKYFINGGVFYNDKQNYKRAADFFERYWEMPTLAMFEGSKEAFVIDSIFQTIKYYAVISSIQSQDHARSIKLLNKIMAEPYIANTTYKESDVYELLASEYQQVEDSLSYVKTLREGAQKFPSNKYFTPNLINEFIRGGKVSEALTYLDQAIANDPSNTCDLMSVKASLYAEQKNYDEAAPAYTAAIAADPNCERALEGLGVLYVLQAQDLKEKASQAASRREQAEMDKQTSELYLKALPYLEKYYDLLKAKNADTYEVRPALMKLQNVYYNLSLLDVDKSSELKVIDDALKAITGETEE</sequence>